<protein>
    <submittedName>
        <fullName evidence="10">Sn-glycerol-1-phosphate dehydrogenase</fullName>
        <ecNumber evidence="10">1.1.1.261</ecNumber>
    </submittedName>
</protein>
<dbReference type="PANTHER" id="PTHR43616:SF5">
    <property type="entry name" value="GLYCEROL DEHYDROGENASE 1"/>
    <property type="match status" value="1"/>
</dbReference>
<dbReference type="RefSeq" id="WP_379291442.1">
    <property type="nucleotide sequence ID" value="NZ_JBHTIU010000102.1"/>
</dbReference>
<dbReference type="GO" id="GO:0050492">
    <property type="term" value="F:glycerol-1-phosphate dehydrogenase [NAD(P)+] activity"/>
    <property type="evidence" value="ECO:0007669"/>
    <property type="project" value="UniProtKB-EC"/>
</dbReference>
<dbReference type="CDD" id="cd08175">
    <property type="entry name" value="G1PDH"/>
    <property type="match status" value="1"/>
</dbReference>
<comment type="caution">
    <text evidence="10">The sequence shown here is derived from an EMBL/GenBank/DDBJ whole genome shotgun (WGS) entry which is preliminary data.</text>
</comment>
<dbReference type="Proteomes" id="UP001597120">
    <property type="component" value="Unassembled WGS sequence"/>
</dbReference>
<keyword evidence="7" id="KW-0443">Lipid metabolism</keyword>
<dbReference type="EMBL" id="JBHTIU010000102">
    <property type="protein sequence ID" value="MFD0872169.1"/>
    <property type="molecule type" value="Genomic_DNA"/>
</dbReference>
<evidence type="ECO:0000256" key="1">
    <source>
        <dbReference type="ARBA" id="ARBA00022490"/>
    </source>
</evidence>
<dbReference type="EC" id="1.1.1.261" evidence="10"/>
<reference evidence="11" key="1">
    <citation type="journal article" date="2019" name="Int. J. Syst. Evol. Microbiol.">
        <title>The Global Catalogue of Microorganisms (GCM) 10K type strain sequencing project: providing services to taxonomists for standard genome sequencing and annotation.</title>
        <authorList>
            <consortium name="The Broad Institute Genomics Platform"/>
            <consortium name="The Broad Institute Genome Sequencing Center for Infectious Disease"/>
            <person name="Wu L."/>
            <person name="Ma J."/>
        </authorList>
    </citation>
    <scope>NUCLEOTIDE SEQUENCE [LARGE SCALE GENOMIC DNA]</scope>
    <source>
        <strain evidence="11">CCUG 57263</strain>
    </source>
</reference>
<name>A0ABW3DI00_9BACL</name>
<proteinExistence type="predicted"/>
<evidence type="ECO:0000313" key="10">
    <source>
        <dbReference type="EMBL" id="MFD0872169.1"/>
    </source>
</evidence>
<accession>A0ABW3DI00</accession>
<keyword evidence="9" id="KW-1208">Phospholipid metabolism</keyword>
<evidence type="ECO:0000256" key="7">
    <source>
        <dbReference type="ARBA" id="ARBA00023098"/>
    </source>
</evidence>
<sequence>METIQQAIRRKAAGCTCGNHHPLALETIMIEAGALKYVAPYLIENSWRRTVIVADDHTCEAAGQQLMDRLSAAGIDCHLCLVKPDRQGDVVADEAALVQVMLEISPDDDILVAVGAGTIHDMVRWIASKMNKPFVSVPTAPSVDGFTSKGAPILIRGEKKTIPAGAPVALFADLEVLAKAPAALIAAGYGDMLGKYTSLFDWTFSHWIADEPYCPAAAEITAEALSACVDHTEEIARRSEEGIRILMSSLIQSGLAMQLFGQSHPASGSEHHLSHYWEMEYLRLGKKQLLHGAKIGVASMEISALYHKLGSCGEFPLRSGLESTDLVKGDRILARWEDIRKRISEIPSPDRLRELLGRMEGPTAPEELGIGSELLQRSMREAHRVRDRYTLLKAFNELGAGSAHLT</sequence>
<keyword evidence="2" id="KW-0444">Lipid biosynthesis</keyword>
<dbReference type="Gene3D" id="3.40.50.1970">
    <property type="match status" value="1"/>
</dbReference>
<dbReference type="SUPFAM" id="SSF56796">
    <property type="entry name" value="Dehydroquinate synthase-like"/>
    <property type="match status" value="1"/>
</dbReference>
<keyword evidence="5 10" id="KW-0560">Oxidoreductase</keyword>
<dbReference type="InterPro" id="IPR016205">
    <property type="entry name" value="Glycerol_DH"/>
</dbReference>
<keyword evidence="3" id="KW-0479">Metal-binding</keyword>
<evidence type="ECO:0000256" key="4">
    <source>
        <dbReference type="ARBA" id="ARBA00022857"/>
    </source>
</evidence>
<evidence type="ECO:0000256" key="2">
    <source>
        <dbReference type="ARBA" id="ARBA00022516"/>
    </source>
</evidence>
<dbReference type="Pfam" id="PF13685">
    <property type="entry name" value="Fe-ADH_2"/>
    <property type="match status" value="1"/>
</dbReference>
<dbReference type="PANTHER" id="PTHR43616">
    <property type="entry name" value="GLYCEROL DEHYDROGENASE"/>
    <property type="match status" value="1"/>
</dbReference>
<keyword evidence="4" id="KW-0521">NADP</keyword>
<dbReference type="Gene3D" id="1.20.1090.10">
    <property type="entry name" value="Dehydroquinate synthase-like - alpha domain"/>
    <property type="match status" value="1"/>
</dbReference>
<evidence type="ECO:0000313" key="11">
    <source>
        <dbReference type="Proteomes" id="UP001597120"/>
    </source>
</evidence>
<evidence type="ECO:0000256" key="9">
    <source>
        <dbReference type="ARBA" id="ARBA00023264"/>
    </source>
</evidence>
<keyword evidence="11" id="KW-1185">Reference proteome</keyword>
<keyword evidence="1" id="KW-0963">Cytoplasm</keyword>
<keyword evidence="8" id="KW-0594">Phospholipid biosynthesis</keyword>
<dbReference type="InterPro" id="IPR032837">
    <property type="entry name" value="G1PDH"/>
</dbReference>
<keyword evidence="6" id="KW-0520">NAD</keyword>
<gene>
    <name evidence="10" type="ORF">ACFQ03_23910</name>
</gene>
<evidence type="ECO:0000256" key="8">
    <source>
        <dbReference type="ARBA" id="ARBA00023209"/>
    </source>
</evidence>
<evidence type="ECO:0000256" key="5">
    <source>
        <dbReference type="ARBA" id="ARBA00023002"/>
    </source>
</evidence>
<evidence type="ECO:0000256" key="3">
    <source>
        <dbReference type="ARBA" id="ARBA00022723"/>
    </source>
</evidence>
<organism evidence="10 11">
    <name type="scientific">Paenibacillus residui</name>
    <dbReference type="NCBI Taxonomy" id="629724"/>
    <lineage>
        <taxon>Bacteria</taxon>
        <taxon>Bacillati</taxon>
        <taxon>Bacillota</taxon>
        <taxon>Bacilli</taxon>
        <taxon>Bacillales</taxon>
        <taxon>Paenibacillaceae</taxon>
        <taxon>Paenibacillus</taxon>
    </lineage>
</organism>
<evidence type="ECO:0000256" key="6">
    <source>
        <dbReference type="ARBA" id="ARBA00023027"/>
    </source>
</evidence>